<dbReference type="InterPro" id="IPR006823">
    <property type="entry name" value="Ceramidase_alk"/>
</dbReference>
<evidence type="ECO:0000256" key="1">
    <source>
        <dbReference type="ARBA" id="ARBA00009835"/>
    </source>
</evidence>
<name>A0A443RUU9_9ACAR</name>
<keyword evidence="4" id="KW-1185">Reference proteome</keyword>
<dbReference type="Pfam" id="PF17048">
    <property type="entry name" value="Ceramidse_alk_C"/>
    <property type="match status" value="1"/>
</dbReference>
<dbReference type="AlphaFoldDB" id="A0A443RUU9"/>
<dbReference type="Proteomes" id="UP000288716">
    <property type="component" value="Unassembled WGS sequence"/>
</dbReference>
<feature type="non-terminal residue" evidence="3">
    <location>
        <position position="1"/>
    </location>
</feature>
<comment type="caution">
    <text evidence="3">The sequence shown here is derived from an EMBL/GenBank/DDBJ whole genome shotgun (WGS) entry which is preliminary data.</text>
</comment>
<dbReference type="GO" id="GO:0017040">
    <property type="term" value="F:N-acylsphingosine amidohydrolase activity"/>
    <property type="evidence" value="ECO:0007669"/>
    <property type="project" value="InterPro"/>
</dbReference>
<dbReference type="OrthoDB" id="191371at2759"/>
<sequence>AQRYEGASTIFGPHTLEAYKQQYQKLAKALVSKTSLPPGPTPPNFIKKQISLQPGVIFDGTTKGRKFGQVLENAKASYNVGSRVSIKFVVANPRNDLFTDKTFLTVERLDSKSNTWIVVANDGCWETQYHWKRTNVIVGESEATVIWDIPKDTVKGDYRIKVFGVSKNAIQTKTKFTGTSNIFKVM</sequence>
<gene>
    <name evidence="3" type="ORF">B4U80_01914</name>
</gene>
<dbReference type="VEuPathDB" id="VectorBase:LDEU013085"/>
<dbReference type="STRING" id="299467.A0A443RUU9"/>
<dbReference type="InterPro" id="IPR031331">
    <property type="entry name" value="NEUT/ALK_ceramidase_C"/>
</dbReference>
<evidence type="ECO:0000313" key="4">
    <source>
        <dbReference type="Proteomes" id="UP000288716"/>
    </source>
</evidence>
<reference evidence="3 4" key="1">
    <citation type="journal article" date="2018" name="Gigascience">
        <title>Genomes of trombidid mites reveal novel predicted allergens and laterally-transferred genes associated with secondary metabolism.</title>
        <authorList>
            <person name="Dong X."/>
            <person name="Chaisiri K."/>
            <person name="Xia D."/>
            <person name="Armstrong S.D."/>
            <person name="Fang Y."/>
            <person name="Donnelly M.J."/>
            <person name="Kadowaki T."/>
            <person name="McGarry J.W."/>
            <person name="Darby A.C."/>
            <person name="Makepeace B.L."/>
        </authorList>
    </citation>
    <scope>NUCLEOTIDE SEQUENCE [LARGE SCALE GENOMIC DNA]</scope>
    <source>
        <strain evidence="3">UoL-UT</strain>
    </source>
</reference>
<comment type="similarity">
    <text evidence="1">Belongs to the neutral ceramidase family.</text>
</comment>
<dbReference type="PANTHER" id="PTHR12670:SF1">
    <property type="entry name" value="NEUTRAL CERAMIDASE"/>
    <property type="match status" value="1"/>
</dbReference>
<dbReference type="Gene3D" id="2.60.40.2300">
    <property type="entry name" value="Neutral/alkaline non-lysosomal ceramidase, C-terminal domain"/>
    <property type="match status" value="1"/>
</dbReference>
<dbReference type="GO" id="GO:0042759">
    <property type="term" value="P:long-chain fatty acid biosynthetic process"/>
    <property type="evidence" value="ECO:0007669"/>
    <property type="project" value="TreeGrafter"/>
</dbReference>
<dbReference type="GO" id="GO:0005576">
    <property type="term" value="C:extracellular region"/>
    <property type="evidence" value="ECO:0007669"/>
    <property type="project" value="TreeGrafter"/>
</dbReference>
<evidence type="ECO:0000259" key="2">
    <source>
        <dbReference type="Pfam" id="PF17048"/>
    </source>
</evidence>
<dbReference type="EMBL" id="NCKV01031996">
    <property type="protein sequence ID" value="RWS18955.1"/>
    <property type="molecule type" value="Genomic_DNA"/>
</dbReference>
<feature type="domain" description="Neutral/alkaline non-lysosomal ceramidase C-terminal" evidence="2">
    <location>
        <begin position="23"/>
        <end position="185"/>
    </location>
</feature>
<proteinExistence type="inferred from homology"/>
<evidence type="ECO:0000313" key="3">
    <source>
        <dbReference type="EMBL" id="RWS18955.1"/>
    </source>
</evidence>
<accession>A0A443RUU9</accession>
<dbReference type="InterPro" id="IPR038445">
    <property type="entry name" value="NCDase_C_sf"/>
</dbReference>
<protein>
    <submittedName>
        <fullName evidence="3">Neutral ceramidase-like protein</fullName>
    </submittedName>
</protein>
<dbReference type="GO" id="GO:0046514">
    <property type="term" value="P:ceramide catabolic process"/>
    <property type="evidence" value="ECO:0007669"/>
    <property type="project" value="InterPro"/>
</dbReference>
<organism evidence="3 4">
    <name type="scientific">Leptotrombidium deliense</name>
    <dbReference type="NCBI Taxonomy" id="299467"/>
    <lineage>
        <taxon>Eukaryota</taxon>
        <taxon>Metazoa</taxon>
        <taxon>Ecdysozoa</taxon>
        <taxon>Arthropoda</taxon>
        <taxon>Chelicerata</taxon>
        <taxon>Arachnida</taxon>
        <taxon>Acari</taxon>
        <taxon>Acariformes</taxon>
        <taxon>Trombidiformes</taxon>
        <taxon>Prostigmata</taxon>
        <taxon>Anystina</taxon>
        <taxon>Parasitengona</taxon>
        <taxon>Trombiculoidea</taxon>
        <taxon>Trombiculidae</taxon>
        <taxon>Leptotrombidium</taxon>
    </lineage>
</organism>
<dbReference type="GO" id="GO:0016020">
    <property type="term" value="C:membrane"/>
    <property type="evidence" value="ECO:0007669"/>
    <property type="project" value="GOC"/>
</dbReference>
<dbReference type="GO" id="GO:0046512">
    <property type="term" value="P:sphingosine biosynthetic process"/>
    <property type="evidence" value="ECO:0007669"/>
    <property type="project" value="TreeGrafter"/>
</dbReference>
<dbReference type="PANTHER" id="PTHR12670">
    <property type="entry name" value="CERAMIDASE"/>
    <property type="match status" value="1"/>
</dbReference>